<proteinExistence type="predicted"/>
<dbReference type="PROSITE" id="PS51688">
    <property type="entry name" value="ICA"/>
    <property type="match status" value="1"/>
</dbReference>
<feature type="domain" description="Peptidase S74" evidence="1">
    <location>
        <begin position="378"/>
        <end position="498"/>
    </location>
</feature>
<dbReference type="AlphaFoldDB" id="A0A371X3C7"/>
<evidence type="ECO:0000313" key="2">
    <source>
        <dbReference type="EMBL" id="RFC63722.1"/>
    </source>
</evidence>
<dbReference type="Pfam" id="PF13884">
    <property type="entry name" value="Peptidase_S74"/>
    <property type="match status" value="1"/>
</dbReference>
<evidence type="ECO:0000313" key="3">
    <source>
        <dbReference type="Proteomes" id="UP000264310"/>
    </source>
</evidence>
<dbReference type="Proteomes" id="UP000264310">
    <property type="component" value="Unassembled WGS sequence"/>
</dbReference>
<reference evidence="2 3" key="1">
    <citation type="submission" date="2018-08" db="EMBL/GenBank/DDBJ databases">
        <title>Fulvimarina sp. 85, whole genome shotgun sequence.</title>
        <authorList>
            <person name="Tuo L."/>
        </authorList>
    </citation>
    <scope>NUCLEOTIDE SEQUENCE [LARGE SCALE GENOMIC DNA]</scope>
    <source>
        <strain evidence="2 3">85</strain>
    </source>
</reference>
<dbReference type="Pfam" id="PF10983">
    <property type="entry name" value="DUF2793"/>
    <property type="match status" value="1"/>
</dbReference>
<comment type="caution">
    <text evidence="2">The sequence shown here is derived from an EMBL/GenBank/DDBJ whole genome shotgun (WGS) entry which is preliminary data.</text>
</comment>
<dbReference type="EMBL" id="QURL01000004">
    <property type="protein sequence ID" value="RFC63722.1"/>
    <property type="molecule type" value="Genomic_DNA"/>
</dbReference>
<accession>A0A371X3C7</accession>
<organism evidence="2 3">
    <name type="scientific">Fulvimarina endophytica</name>
    <dbReference type="NCBI Taxonomy" id="2293836"/>
    <lineage>
        <taxon>Bacteria</taxon>
        <taxon>Pseudomonadati</taxon>
        <taxon>Pseudomonadota</taxon>
        <taxon>Alphaproteobacteria</taxon>
        <taxon>Hyphomicrobiales</taxon>
        <taxon>Aurantimonadaceae</taxon>
        <taxon>Fulvimarina</taxon>
    </lineage>
</organism>
<dbReference type="InterPro" id="IPR021251">
    <property type="entry name" value="DUF2793"/>
</dbReference>
<gene>
    <name evidence="2" type="ORF">DYI37_12045</name>
</gene>
<name>A0A371X3C7_9HYPH</name>
<dbReference type="InterPro" id="IPR030392">
    <property type="entry name" value="S74_ICA"/>
</dbReference>
<protein>
    <submittedName>
        <fullName evidence="2">DUF2793 domain-containing protein</fullName>
    </submittedName>
</protein>
<keyword evidence="3" id="KW-1185">Reference proteome</keyword>
<evidence type="ECO:0000259" key="1">
    <source>
        <dbReference type="PROSITE" id="PS51688"/>
    </source>
</evidence>
<sequence length="506" mass="54247">MRPLHHRRARWICSARARAEIRRRLVPGAPVPFDTPPRRVLQARTRMSEETPLIGLPYIMASQAQKHVTHNEALARLDALVQLAVTSRTRALPPEAPLEGERHIAGEGAGGPWTGLDGQVLVFSAGAWMALSPRAGWTAYVEDEAATLLHDGTDWRALAPARLNRLGLNTDADGHNRLAVKANGVLFSHDDVSGSGTGDVRAAFNKSAPGQDAGFAFQTGFSARALMGLYGDDDFRIKVSPDGAAFHDAIVVDRASGHVGIGRRPAHPLDVDGAIDAGALIARSQIGGVSWFGDIDGAKWSTKLGGYYLSFLSDGEDAANLEGGDIPFEGRPFRVKARLHPSGTMDLAGTARLAAMPTTASGANVYADGGGLLLRSTSSARYKREIEPLDMAYAEALLALRPVWYRSSAPADDPAFSWYGFLAEEVAAIDPRLVAFGYADEAYEVVEIEDETGRRPERRPRPGAVPEPRGVDYARFTVIHHALIAEMRETIAGLAARVAKLEGGGG</sequence>